<dbReference type="EC" id="6.2.1.30" evidence="8"/>
<evidence type="ECO:0000256" key="5">
    <source>
        <dbReference type="ARBA" id="ARBA00022741"/>
    </source>
</evidence>
<keyword evidence="3" id="KW-0597">Phosphoprotein</keyword>
<comment type="caution">
    <text evidence="13">The sequence shown here is derived from an EMBL/GenBank/DDBJ whole genome shotgun (WGS) entry which is preliminary data.</text>
</comment>
<name>A0AAE3VCU5_9BACT</name>
<evidence type="ECO:0000256" key="3">
    <source>
        <dbReference type="ARBA" id="ARBA00022553"/>
    </source>
</evidence>
<comment type="pathway">
    <text evidence="6">Aromatic compound metabolism; phenylacetate degradation.</text>
</comment>
<dbReference type="InterPro" id="IPR045851">
    <property type="entry name" value="AMP-bd_C_sf"/>
</dbReference>
<dbReference type="Proteomes" id="UP001238163">
    <property type="component" value="Unassembled WGS sequence"/>
</dbReference>
<dbReference type="AlphaFoldDB" id="A0AAE3VCU5"/>
<keyword evidence="14" id="KW-1185">Reference proteome</keyword>
<dbReference type="Pfam" id="PF00501">
    <property type="entry name" value="AMP-binding"/>
    <property type="match status" value="1"/>
</dbReference>
<evidence type="ECO:0000256" key="8">
    <source>
        <dbReference type="ARBA" id="ARBA00066629"/>
    </source>
</evidence>
<evidence type="ECO:0000313" key="14">
    <source>
        <dbReference type="Proteomes" id="UP001238163"/>
    </source>
</evidence>
<dbReference type="Gene3D" id="3.40.50.12780">
    <property type="entry name" value="N-terminal domain of ligase-like"/>
    <property type="match status" value="1"/>
</dbReference>
<dbReference type="FunFam" id="3.40.50.12780:FF:000016">
    <property type="entry name" value="Phenylacetate-coenzyme A ligase"/>
    <property type="match status" value="1"/>
</dbReference>
<dbReference type="GO" id="GO:0000166">
    <property type="term" value="F:nucleotide binding"/>
    <property type="evidence" value="ECO:0007669"/>
    <property type="project" value="UniProtKB-KW"/>
</dbReference>
<dbReference type="GO" id="GO:0047475">
    <property type="term" value="F:phenylacetate-CoA ligase activity"/>
    <property type="evidence" value="ECO:0007669"/>
    <property type="project" value="UniProtKB-EC"/>
</dbReference>
<feature type="domain" description="AMP-dependent ligase C-terminal" evidence="12">
    <location>
        <begin position="337"/>
        <end position="420"/>
    </location>
</feature>
<dbReference type="InterPro" id="IPR042099">
    <property type="entry name" value="ANL_N_sf"/>
</dbReference>
<sequence>MSNNFFNPVEECYSVDELRAVQDQRLRQVVRHTDLNSRYFHERYQAAGIDSAGFRGLDDLHALPFMSKIDFREQYPDGMCCVPKDRIVEMHMSSGSTGTPVVMLYTQHDVDQWAECMARCYCMAGAKPGDVVQITPGLGLFNGGFGCFHGARANGMFIIPAGPGNTQRQIHLARDFKTRVLVGVVSYGTRIMEMMQEMKVSLPDLEIGIFGAEAFSDAMKAKLRDGMGIDAYDIYGMTETGGIGTLGQDCCAHNGTHVWEDHYIVEVLDATTHQPVADGQLGELIVTSLTREALPVIRFRTGDLTSVLSREKCVCGRSHVRLAPISGRVDDMLIIKGVNFFPSQVEQSLMKIPGVLPQYQIFVNDVNGVKELYIKVEAEKGVTGHQIVKQLREDLGFSPDGDVFPAGTLPRQDGKAKRVFYMKNGVEIQ</sequence>
<accession>A0AAE3VCU5</accession>
<dbReference type="PANTHER" id="PTHR43439:SF2">
    <property type="entry name" value="ENZYME, PUTATIVE (JCVI)-RELATED"/>
    <property type="match status" value="1"/>
</dbReference>
<gene>
    <name evidence="13" type="ORF">J3R75_000138</name>
</gene>
<evidence type="ECO:0000256" key="9">
    <source>
        <dbReference type="ARBA" id="ARBA00068695"/>
    </source>
</evidence>
<dbReference type="RefSeq" id="WP_307259193.1">
    <property type="nucleotide sequence ID" value="NZ_JAUSVL010000001.1"/>
</dbReference>
<dbReference type="Gene3D" id="3.30.300.30">
    <property type="match status" value="1"/>
</dbReference>
<dbReference type="InterPro" id="IPR011880">
    <property type="entry name" value="PA_CoA_ligase"/>
</dbReference>
<dbReference type="PANTHER" id="PTHR43439">
    <property type="entry name" value="PHENYLACETATE-COENZYME A LIGASE"/>
    <property type="match status" value="1"/>
</dbReference>
<evidence type="ECO:0000313" key="13">
    <source>
        <dbReference type="EMBL" id="MDQ0288031.1"/>
    </source>
</evidence>
<comment type="similarity">
    <text evidence="7">Belongs to the phenylacetyl-CoA ligase family.</text>
</comment>
<reference evidence="13" key="1">
    <citation type="submission" date="2023-07" db="EMBL/GenBank/DDBJ databases">
        <title>Genomic Encyclopedia of Type Strains, Phase IV (KMG-IV): sequencing the most valuable type-strain genomes for metagenomic binning, comparative biology and taxonomic classification.</title>
        <authorList>
            <person name="Goeker M."/>
        </authorList>
    </citation>
    <scope>NUCLEOTIDE SEQUENCE</scope>
    <source>
        <strain evidence="13">DSM 24202</strain>
    </source>
</reference>
<evidence type="ECO:0000256" key="10">
    <source>
        <dbReference type="ARBA" id="ARBA00075111"/>
    </source>
</evidence>
<dbReference type="GO" id="GO:0010124">
    <property type="term" value="P:phenylacetate catabolic process"/>
    <property type="evidence" value="ECO:0007669"/>
    <property type="project" value="InterPro"/>
</dbReference>
<keyword evidence="4 13" id="KW-0436">Ligase</keyword>
<feature type="domain" description="AMP-dependent synthetase/ligase" evidence="11">
    <location>
        <begin position="81"/>
        <end position="287"/>
    </location>
</feature>
<dbReference type="InterPro" id="IPR000873">
    <property type="entry name" value="AMP-dep_synth/lig_dom"/>
</dbReference>
<dbReference type="SUPFAM" id="SSF56801">
    <property type="entry name" value="Acetyl-CoA synthetase-like"/>
    <property type="match status" value="1"/>
</dbReference>
<dbReference type="InterPro" id="IPR028154">
    <property type="entry name" value="AMP-dep_Lig_C"/>
</dbReference>
<organism evidence="13 14">
    <name type="scientific">Oligosphaera ethanolica</name>
    <dbReference type="NCBI Taxonomy" id="760260"/>
    <lineage>
        <taxon>Bacteria</taxon>
        <taxon>Pseudomonadati</taxon>
        <taxon>Lentisphaerota</taxon>
        <taxon>Oligosphaeria</taxon>
        <taxon>Oligosphaerales</taxon>
        <taxon>Oligosphaeraceae</taxon>
        <taxon>Oligosphaera</taxon>
    </lineage>
</organism>
<evidence type="ECO:0000256" key="7">
    <source>
        <dbReference type="ARBA" id="ARBA00061566"/>
    </source>
</evidence>
<keyword evidence="5" id="KW-0547">Nucleotide-binding</keyword>
<evidence type="ECO:0000259" key="12">
    <source>
        <dbReference type="Pfam" id="PF14535"/>
    </source>
</evidence>
<keyword evidence="2" id="KW-0596">Phosphopantetheine</keyword>
<dbReference type="Pfam" id="PF14535">
    <property type="entry name" value="AMP-binding_C_2"/>
    <property type="match status" value="1"/>
</dbReference>
<evidence type="ECO:0000256" key="6">
    <source>
        <dbReference type="ARBA" id="ARBA00060591"/>
    </source>
</evidence>
<dbReference type="InterPro" id="IPR051414">
    <property type="entry name" value="Adenylate-forming_Reductase"/>
</dbReference>
<comment type="subunit">
    <text evidence="1">Monomer.</text>
</comment>
<evidence type="ECO:0000256" key="4">
    <source>
        <dbReference type="ARBA" id="ARBA00022598"/>
    </source>
</evidence>
<dbReference type="CDD" id="cd05913">
    <property type="entry name" value="PaaK"/>
    <property type="match status" value="1"/>
</dbReference>
<evidence type="ECO:0000259" key="11">
    <source>
        <dbReference type="Pfam" id="PF00501"/>
    </source>
</evidence>
<evidence type="ECO:0000256" key="1">
    <source>
        <dbReference type="ARBA" id="ARBA00011245"/>
    </source>
</evidence>
<evidence type="ECO:0000256" key="2">
    <source>
        <dbReference type="ARBA" id="ARBA00022450"/>
    </source>
</evidence>
<proteinExistence type="inferred from homology"/>
<protein>
    <recommendedName>
        <fullName evidence="9">Phenylacetate-coenzyme A ligase</fullName>
        <ecNumber evidence="8">6.2.1.30</ecNumber>
    </recommendedName>
    <alternativeName>
        <fullName evidence="10">Phenylacetyl-CoA ligase</fullName>
    </alternativeName>
</protein>
<dbReference type="EMBL" id="JAUSVL010000001">
    <property type="protein sequence ID" value="MDQ0288031.1"/>
    <property type="molecule type" value="Genomic_DNA"/>
</dbReference>